<feature type="binding site" evidence="22">
    <location>
        <position position="10"/>
    </location>
    <ligand>
        <name>ATP</name>
        <dbReference type="ChEBI" id="CHEBI:30616"/>
    </ligand>
</feature>
<evidence type="ECO:0000256" key="22">
    <source>
        <dbReference type="PIRSR" id="PIRSR600829-3"/>
    </source>
</evidence>
<dbReference type="OrthoDB" id="9796011at2"/>
<comment type="similarity">
    <text evidence="2 24">Belongs to the bacterial diacylglycerol kinase family.</text>
</comment>
<keyword evidence="9 24" id="KW-0812">Transmembrane</keyword>
<dbReference type="GO" id="GO:0046872">
    <property type="term" value="F:metal ion binding"/>
    <property type="evidence" value="ECO:0007669"/>
    <property type="project" value="UniProtKB-KW"/>
</dbReference>
<comment type="function">
    <text evidence="24">Catalyzes the ATP-dependent phosphorylation of sn-l,2-diacylglycerol (DAG) to phosphatidic acid. Involved in the recycling of diacylglycerol produced as a by-product during membrane-derived oligosaccharide (MDO) biosynthesis.</text>
</comment>
<dbReference type="EMBL" id="OBEB01000010">
    <property type="protein sequence ID" value="SNY60394.1"/>
    <property type="molecule type" value="Genomic_DNA"/>
</dbReference>
<comment type="cofactor">
    <cofactor evidence="23">
        <name>Mg(2+)</name>
        <dbReference type="ChEBI" id="CHEBI:18420"/>
    </cofactor>
    <text evidence="23">Mn(2+), Zn(2+), Cd(2+) and Co(2+) support activity to lesser extents.</text>
</comment>
<dbReference type="EC" id="2.7.1.107" evidence="3 24"/>
<keyword evidence="16 24" id="KW-0443">Lipid metabolism</keyword>
<evidence type="ECO:0000256" key="7">
    <source>
        <dbReference type="ARBA" id="ARBA00022519"/>
    </source>
</evidence>
<comment type="subcellular location">
    <subcellularLocation>
        <location evidence="1 24">Cell inner membrane</location>
        <topology evidence="1 24">Multi-pass membrane protein</topology>
    </subcellularLocation>
</comment>
<evidence type="ECO:0000256" key="5">
    <source>
        <dbReference type="ARBA" id="ARBA00022475"/>
    </source>
</evidence>
<dbReference type="InterPro" id="IPR036945">
    <property type="entry name" value="DAGK_sf"/>
</dbReference>
<dbReference type="GO" id="GO:0004143">
    <property type="term" value="F:ATP-dependent diacylglycerol kinase activity"/>
    <property type="evidence" value="ECO:0007669"/>
    <property type="project" value="UniProtKB-EC"/>
</dbReference>
<evidence type="ECO:0000256" key="3">
    <source>
        <dbReference type="ARBA" id="ARBA00012133"/>
    </source>
</evidence>
<feature type="binding site" evidence="23">
    <location>
        <position position="77"/>
    </location>
    <ligand>
        <name>a divalent metal cation</name>
        <dbReference type="ChEBI" id="CHEBI:60240"/>
    </ligand>
</feature>
<feature type="binding site" evidence="22">
    <location>
        <begin position="95"/>
        <end position="96"/>
    </location>
    <ligand>
        <name>ATP</name>
        <dbReference type="ChEBI" id="CHEBI:30616"/>
    </ligand>
</feature>
<feature type="binding site" evidence="21">
    <location>
        <begin position="14"/>
        <end position="19"/>
    </location>
    <ligand>
        <name>substrate</name>
    </ligand>
</feature>
<proteinExistence type="inferred from homology"/>
<feature type="binding site" evidence="21">
    <location>
        <begin position="113"/>
        <end position="118"/>
    </location>
    <ligand>
        <name>substrate</name>
    </ligand>
</feature>
<evidence type="ECO:0000256" key="19">
    <source>
        <dbReference type="ARBA" id="ARBA00023264"/>
    </source>
</evidence>
<evidence type="ECO:0000256" key="20">
    <source>
        <dbReference type="PIRSR" id="PIRSR600829-1"/>
    </source>
</evidence>
<evidence type="ECO:0000256" key="16">
    <source>
        <dbReference type="ARBA" id="ARBA00023098"/>
    </source>
</evidence>
<organism evidence="25 26">
    <name type="scientific">Arsukibacterium tuosuense</name>
    <dbReference type="NCBI Taxonomy" id="1323745"/>
    <lineage>
        <taxon>Bacteria</taxon>
        <taxon>Pseudomonadati</taxon>
        <taxon>Pseudomonadota</taxon>
        <taxon>Gammaproteobacteria</taxon>
        <taxon>Chromatiales</taxon>
        <taxon>Chromatiaceae</taxon>
        <taxon>Arsukibacterium</taxon>
    </lineage>
</organism>
<evidence type="ECO:0000256" key="17">
    <source>
        <dbReference type="ARBA" id="ARBA00023136"/>
    </source>
</evidence>
<feature type="binding site" evidence="22">
    <location>
        <position position="17"/>
    </location>
    <ligand>
        <name>ATP</name>
        <dbReference type="ChEBI" id="CHEBI:30616"/>
    </ligand>
</feature>
<feature type="binding site" evidence="22">
    <location>
        <position position="77"/>
    </location>
    <ligand>
        <name>ATP</name>
        <dbReference type="ChEBI" id="CHEBI:30616"/>
    </ligand>
</feature>
<dbReference type="CDD" id="cd14264">
    <property type="entry name" value="DAGK_IM"/>
    <property type="match status" value="1"/>
</dbReference>
<feature type="active site" description="Proton acceptor" evidence="20">
    <location>
        <position position="70"/>
    </location>
</feature>
<evidence type="ECO:0000256" key="14">
    <source>
        <dbReference type="ARBA" id="ARBA00022842"/>
    </source>
</evidence>
<evidence type="ECO:0000256" key="6">
    <source>
        <dbReference type="ARBA" id="ARBA00022516"/>
    </source>
</evidence>
<comment type="caution">
    <text evidence="24">Lacks conserved residue(s) required for the propagation of feature annotation.</text>
</comment>
<dbReference type="GO" id="GO:0006654">
    <property type="term" value="P:phosphatidic acid biosynthetic process"/>
    <property type="evidence" value="ECO:0007669"/>
    <property type="project" value="InterPro"/>
</dbReference>
<evidence type="ECO:0000256" key="15">
    <source>
        <dbReference type="ARBA" id="ARBA00022989"/>
    </source>
</evidence>
<reference evidence="26" key="1">
    <citation type="submission" date="2017-09" db="EMBL/GenBank/DDBJ databases">
        <authorList>
            <person name="Varghese N."/>
            <person name="Submissions S."/>
        </authorList>
    </citation>
    <scope>NUCLEOTIDE SEQUENCE [LARGE SCALE GENOMIC DNA]</scope>
    <source>
        <strain evidence="26">CGMCC 1.12461</strain>
    </source>
</reference>
<evidence type="ECO:0000256" key="4">
    <source>
        <dbReference type="ARBA" id="ARBA00017575"/>
    </source>
</evidence>
<evidence type="ECO:0000256" key="24">
    <source>
        <dbReference type="RuleBase" id="RU363065"/>
    </source>
</evidence>
<evidence type="ECO:0000256" key="9">
    <source>
        <dbReference type="ARBA" id="ARBA00022692"/>
    </source>
</evidence>
<keyword evidence="26" id="KW-1185">Reference proteome</keyword>
<gene>
    <name evidence="25" type="ORF">SAMN06297280_0082</name>
</gene>
<evidence type="ECO:0000256" key="2">
    <source>
        <dbReference type="ARBA" id="ARBA00005967"/>
    </source>
</evidence>
<dbReference type="Gene3D" id="1.10.287.3610">
    <property type="match status" value="1"/>
</dbReference>
<dbReference type="InterPro" id="IPR033718">
    <property type="entry name" value="DAGK_prok"/>
</dbReference>
<comment type="catalytic activity">
    <reaction evidence="24">
        <text>a 1,2-diacyl-sn-glycerol + ATP = a 1,2-diacyl-sn-glycero-3-phosphate + ADP + H(+)</text>
        <dbReference type="Rhea" id="RHEA:10272"/>
        <dbReference type="ChEBI" id="CHEBI:15378"/>
        <dbReference type="ChEBI" id="CHEBI:17815"/>
        <dbReference type="ChEBI" id="CHEBI:30616"/>
        <dbReference type="ChEBI" id="CHEBI:58608"/>
        <dbReference type="ChEBI" id="CHEBI:456216"/>
        <dbReference type="EC" id="2.7.1.107"/>
    </reaction>
</comment>
<keyword evidence="7 24" id="KW-0997">Cell inner membrane</keyword>
<dbReference type="GO" id="GO:0005524">
    <property type="term" value="F:ATP binding"/>
    <property type="evidence" value="ECO:0007669"/>
    <property type="project" value="UniProtKB-KW"/>
</dbReference>
<dbReference type="InterPro" id="IPR000829">
    <property type="entry name" value="DAGK"/>
</dbReference>
<keyword evidence="10 23" id="KW-0479">Metal-binding</keyword>
<feature type="binding site" evidence="22">
    <location>
        <position position="29"/>
    </location>
    <ligand>
        <name>ATP</name>
        <dbReference type="ChEBI" id="CHEBI:30616"/>
    </ligand>
</feature>
<keyword evidence="11 22" id="KW-0547">Nucleotide-binding</keyword>
<keyword evidence="8 24" id="KW-0808">Transferase</keyword>
<evidence type="ECO:0000256" key="23">
    <source>
        <dbReference type="PIRSR" id="PIRSR600829-4"/>
    </source>
</evidence>
<keyword evidence="14 23" id="KW-0460">Magnesium</keyword>
<evidence type="ECO:0000313" key="25">
    <source>
        <dbReference type="EMBL" id="SNY60394.1"/>
    </source>
</evidence>
<dbReference type="GO" id="GO:0005886">
    <property type="term" value="C:plasma membrane"/>
    <property type="evidence" value="ECO:0007669"/>
    <property type="project" value="UniProtKB-SubCell"/>
</dbReference>
<dbReference type="Pfam" id="PF01219">
    <property type="entry name" value="DAGK_prokar"/>
    <property type="match status" value="1"/>
</dbReference>
<feature type="binding site" evidence="21">
    <location>
        <begin position="48"/>
        <end position="51"/>
    </location>
    <ligand>
        <name>substrate</name>
    </ligand>
</feature>
<sequence length="118" mass="12911">MKSEAKGLSRLWFASKYSWRGLVAGFKTEPALRQEIIALLIILPVICWLDVSPAERAILLLSTLLVLIVELLNTAVETAVDRIGHDYHELSGKAKDLSSAAVLIALCGAAASWLIILW</sequence>
<evidence type="ECO:0000256" key="21">
    <source>
        <dbReference type="PIRSR" id="PIRSR600829-2"/>
    </source>
</evidence>
<dbReference type="PROSITE" id="PS01069">
    <property type="entry name" value="DAGK_PROKAR"/>
    <property type="match status" value="1"/>
</dbReference>
<keyword evidence="5" id="KW-1003">Cell membrane</keyword>
<evidence type="ECO:0000256" key="1">
    <source>
        <dbReference type="ARBA" id="ARBA00004429"/>
    </source>
</evidence>
<feature type="binding site" evidence="23">
    <location>
        <position position="29"/>
    </location>
    <ligand>
        <name>a divalent metal cation</name>
        <dbReference type="ChEBI" id="CHEBI:60240"/>
    </ligand>
</feature>
<feature type="binding site" evidence="21">
    <location>
        <position position="10"/>
    </location>
    <ligand>
        <name>substrate</name>
    </ligand>
</feature>
<name>A0A285JJD7_9GAMM</name>
<dbReference type="PANTHER" id="PTHR34299:SF1">
    <property type="entry name" value="DIACYLGLYCEROL KINASE"/>
    <property type="match status" value="1"/>
</dbReference>
<evidence type="ECO:0000256" key="8">
    <source>
        <dbReference type="ARBA" id="ARBA00022679"/>
    </source>
</evidence>
<keyword evidence="17 24" id="KW-0472">Membrane</keyword>
<evidence type="ECO:0000313" key="26">
    <source>
        <dbReference type="Proteomes" id="UP000219353"/>
    </source>
</evidence>
<feature type="binding site" evidence="21">
    <location>
        <position position="56"/>
    </location>
    <ligand>
        <name>substrate</name>
    </ligand>
</feature>
<keyword evidence="13 22" id="KW-0067">ATP-binding</keyword>
<dbReference type="AlphaFoldDB" id="A0A285JJD7"/>
<evidence type="ECO:0000256" key="18">
    <source>
        <dbReference type="ARBA" id="ARBA00023209"/>
    </source>
</evidence>
<keyword evidence="12 24" id="KW-0418">Kinase</keyword>
<dbReference type="Proteomes" id="UP000219353">
    <property type="component" value="Unassembled WGS sequence"/>
</dbReference>
<feature type="binding site" evidence="21">
    <location>
        <position position="70"/>
    </location>
    <ligand>
        <name>substrate</name>
    </ligand>
</feature>
<evidence type="ECO:0000256" key="11">
    <source>
        <dbReference type="ARBA" id="ARBA00022741"/>
    </source>
</evidence>
<feature type="transmembrane region" description="Helical" evidence="24">
    <location>
        <begin position="57"/>
        <end position="76"/>
    </location>
</feature>
<feature type="transmembrane region" description="Helical" evidence="24">
    <location>
        <begin position="97"/>
        <end position="116"/>
    </location>
</feature>
<keyword evidence="6" id="KW-0444">Lipid biosynthesis</keyword>
<keyword evidence="18" id="KW-0594">Phospholipid biosynthesis</keyword>
<dbReference type="PANTHER" id="PTHR34299">
    <property type="entry name" value="DIACYLGLYCEROL KINASE"/>
    <property type="match status" value="1"/>
</dbReference>
<evidence type="ECO:0000256" key="13">
    <source>
        <dbReference type="ARBA" id="ARBA00022840"/>
    </source>
</evidence>
<evidence type="ECO:0000256" key="10">
    <source>
        <dbReference type="ARBA" id="ARBA00022723"/>
    </source>
</evidence>
<accession>A0A285JJD7</accession>
<feature type="binding site" evidence="21">
    <location>
        <position position="99"/>
    </location>
    <ligand>
        <name>substrate</name>
    </ligand>
</feature>
<evidence type="ECO:0000256" key="12">
    <source>
        <dbReference type="ARBA" id="ARBA00022777"/>
    </source>
</evidence>
<feature type="binding site" evidence="21">
    <location>
        <begin position="31"/>
        <end position="35"/>
    </location>
    <ligand>
        <name>substrate</name>
    </ligand>
</feature>
<dbReference type="RefSeq" id="WP_097112977.1">
    <property type="nucleotide sequence ID" value="NZ_OBEB01000010.1"/>
</dbReference>
<keyword evidence="15 24" id="KW-1133">Transmembrane helix</keyword>
<protein>
    <recommendedName>
        <fullName evidence="4 24">Diacylglycerol kinase</fullName>
        <ecNumber evidence="3 24">2.7.1.107</ecNumber>
    </recommendedName>
</protein>
<keyword evidence="19 24" id="KW-1208">Phospholipid metabolism</keyword>